<dbReference type="Proteomes" id="UP000180057">
    <property type="component" value="Unassembled WGS sequence"/>
</dbReference>
<protein>
    <submittedName>
        <fullName evidence="1">Uncharacterized protein</fullName>
    </submittedName>
</protein>
<evidence type="ECO:0000313" key="1">
    <source>
        <dbReference type="EMBL" id="OIJ21929.1"/>
    </source>
</evidence>
<dbReference type="AlphaFoldDB" id="A0A1S2MB85"/>
<name>A0A1S2MB85_9BACI</name>
<evidence type="ECO:0000313" key="2">
    <source>
        <dbReference type="Proteomes" id="UP000180057"/>
    </source>
</evidence>
<gene>
    <name evidence="1" type="ORF">BKP45_04415</name>
</gene>
<keyword evidence="2" id="KW-1185">Reference proteome</keyword>
<organism evidence="1 2">
    <name type="scientific">Anaerobacillus alkalidiazotrophicus</name>
    <dbReference type="NCBI Taxonomy" id="472963"/>
    <lineage>
        <taxon>Bacteria</taxon>
        <taxon>Bacillati</taxon>
        <taxon>Bacillota</taxon>
        <taxon>Bacilli</taxon>
        <taxon>Bacillales</taxon>
        <taxon>Bacillaceae</taxon>
        <taxon>Anaerobacillus</taxon>
    </lineage>
</organism>
<accession>A0A1S2MB85</accession>
<sequence length="84" mass="9452">MLFLGKSTACAFVFSFGRITFQIILFTDLNLDRAFTSTSVVAISFIDVKLHVINSQKYLMMLLKSVAFLREKSHGKAKKLCMGL</sequence>
<dbReference type="EMBL" id="MLQS01000001">
    <property type="protein sequence ID" value="OIJ21929.1"/>
    <property type="molecule type" value="Genomic_DNA"/>
</dbReference>
<reference evidence="1 2" key="1">
    <citation type="submission" date="2016-10" db="EMBL/GenBank/DDBJ databases">
        <title>Draft genome sequences of four alkaliphilic bacteria belonging to the Anaerobacillus genus.</title>
        <authorList>
            <person name="Bassil N.M."/>
            <person name="Lloyd J.R."/>
        </authorList>
    </citation>
    <scope>NUCLEOTIDE SEQUENCE [LARGE SCALE GENOMIC DNA]</scope>
    <source>
        <strain evidence="1 2">DSM 22531</strain>
    </source>
</reference>
<proteinExistence type="predicted"/>
<comment type="caution">
    <text evidence="1">The sequence shown here is derived from an EMBL/GenBank/DDBJ whole genome shotgun (WGS) entry which is preliminary data.</text>
</comment>